<comment type="caution">
    <text evidence="2">The sequence shown here is derived from an EMBL/GenBank/DDBJ whole genome shotgun (WGS) entry which is preliminary data.</text>
</comment>
<protein>
    <recommendedName>
        <fullName evidence="1">2,4-diaminopentanoate dehydrogenase C-terminal domain-containing protein</fullName>
    </recommendedName>
</protein>
<gene>
    <name evidence="2" type="ORF">S01H1_82213</name>
</gene>
<dbReference type="Pfam" id="PF19328">
    <property type="entry name" value="DAP_DH_C"/>
    <property type="match status" value="1"/>
</dbReference>
<sequence>ILGTGINPGFIFDALIIVLTGVCYSVEKIEASRINDLSPFGPTVLRSQGVGTTVEEFEAGVADGSIVGHIGFPESIQMIADSVGWKLDRIEQSREPIITRVERKTPHVKVGPGQVAGCKQIGVGIVDGKEVIRLVHPQQIHPELEGVKTGDYIRINGTPSMNLSIEPEIPGGIGTIAMMVNMIPAVINAQPGLVTMN</sequence>
<evidence type="ECO:0000259" key="1">
    <source>
        <dbReference type="Pfam" id="PF19328"/>
    </source>
</evidence>
<name>X0YN09_9ZZZZ</name>
<feature type="domain" description="2,4-diaminopentanoate dehydrogenase C-terminal" evidence="1">
    <location>
        <begin position="10"/>
        <end position="196"/>
    </location>
</feature>
<feature type="non-terminal residue" evidence="2">
    <location>
        <position position="197"/>
    </location>
</feature>
<reference evidence="2" key="1">
    <citation type="journal article" date="2014" name="Front. Microbiol.">
        <title>High frequency of phylogenetically diverse reductive dehalogenase-homologous genes in deep subseafloor sedimentary metagenomes.</title>
        <authorList>
            <person name="Kawai M."/>
            <person name="Futagami T."/>
            <person name="Toyoda A."/>
            <person name="Takaki Y."/>
            <person name="Nishi S."/>
            <person name="Hori S."/>
            <person name="Arai W."/>
            <person name="Tsubouchi T."/>
            <person name="Morono Y."/>
            <person name="Uchiyama I."/>
            <person name="Ito T."/>
            <person name="Fujiyama A."/>
            <person name="Inagaki F."/>
            <person name="Takami H."/>
        </authorList>
    </citation>
    <scope>NUCLEOTIDE SEQUENCE</scope>
    <source>
        <strain evidence="2">Expedition CK06-06</strain>
    </source>
</reference>
<dbReference type="AlphaFoldDB" id="X0YN09"/>
<dbReference type="InterPro" id="IPR045760">
    <property type="entry name" value="DAP_DH_C"/>
</dbReference>
<dbReference type="EMBL" id="BARS01055715">
    <property type="protein sequence ID" value="GAG48337.1"/>
    <property type="molecule type" value="Genomic_DNA"/>
</dbReference>
<organism evidence="2">
    <name type="scientific">marine sediment metagenome</name>
    <dbReference type="NCBI Taxonomy" id="412755"/>
    <lineage>
        <taxon>unclassified sequences</taxon>
        <taxon>metagenomes</taxon>
        <taxon>ecological metagenomes</taxon>
    </lineage>
</organism>
<proteinExistence type="predicted"/>
<evidence type="ECO:0000313" key="2">
    <source>
        <dbReference type="EMBL" id="GAG48337.1"/>
    </source>
</evidence>
<feature type="non-terminal residue" evidence="2">
    <location>
        <position position="1"/>
    </location>
</feature>
<accession>X0YN09</accession>